<dbReference type="GO" id="GO:0002116">
    <property type="term" value="C:semaphorin receptor complex"/>
    <property type="evidence" value="ECO:0007669"/>
    <property type="project" value="UniProtKB-ARBA"/>
</dbReference>
<evidence type="ECO:0000256" key="18">
    <source>
        <dbReference type="SAM" id="Phobius"/>
    </source>
</evidence>
<evidence type="ECO:0000313" key="21">
    <source>
        <dbReference type="Ensembl" id="ENSAOCP00000035003.1"/>
    </source>
</evidence>
<evidence type="ECO:0000256" key="17">
    <source>
        <dbReference type="SAM" id="MobiDB-lite"/>
    </source>
</evidence>
<dbReference type="Pfam" id="PF24317">
    <property type="entry name" value="PSI_Plexin-B"/>
    <property type="match status" value="1"/>
</dbReference>
<dbReference type="SMART" id="SM00429">
    <property type="entry name" value="IPT"/>
    <property type="match status" value="3"/>
</dbReference>
<feature type="compositionally biased region" description="Basic residues" evidence="17">
    <location>
        <begin position="1225"/>
        <end position="1237"/>
    </location>
</feature>
<comment type="subcellular location">
    <subcellularLocation>
        <location evidence="1">Cell membrane</location>
        <topology evidence="1">Single-pass type I membrane protein</topology>
    </subcellularLocation>
</comment>
<comment type="similarity">
    <text evidence="2">Belongs to the plexin family.</text>
</comment>
<feature type="region of interest" description="Disordered" evidence="17">
    <location>
        <begin position="1224"/>
        <end position="1253"/>
    </location>
</feature>
<keyword evidence="9" id="KW-0175">Coiled coil</keyword>
<reference evidence="21" key="2">
    <citation type="submission" date="2025-08" db="UniProtKB">
        <authorList>
            <consortium name="Ensembl"/>
        </authorList>
    </citation>
    <scope>IDENTIFICATION</scope>
</reference>
<dbReference type="Gene3D" id="1.10.506.10">
    <property type="entry name" value="GTPase Activation - p120gap, domain 1"/>
    <property type="match status" value="1"/>
</dbReference>
<dbReference type="FunFam" id="2.60.40.10:FF:000131">
    <property type="entry name" value="Plexin A2"/>
    <property type="match status" value="1"/>
</dbReference>
<feature type="signal peptide" evidence="19">
    <location>
        <begin position="1"/>
        <end position="26"/>
    </location>
</feature>
<dbReference type="InterPro" id="IPR013548">
    <property type="entry name" value="Plexin_cytoplasmic_RasGAP_dom"/>
</dbReference>
<evidence type="ECO:0000259" key="20">
    <source>
        <dbReference type="PROSITE" id="PS51004"/>
    </source>
</evidence>
<keyword evidence="8 18" id="KW-1133">Transmembrane helix</keyword>
<dbReference type="Pfam" id="PF18020">
    <property type="entry name" value="TIG_2"/>
    <property type="match status" value="1"/>
</dbReference>
<dbReference type="InterPro" id="IPR041362">
    <property type="entry name" value="TIG2_plexin"/>
</dbReference>
<dbReference type="Gene3D" id="2.60.40.10">
    <property type="entry name" value="Immunoglobulins"/>
    <property type="match status" value="3"/>
</dbReference>
<dbReference type="FunFam" id="3.10.20.90:FF:000120">
    <property type="entry name" value="Plexin b1a"/>
    <property type="match status" value="1"/>
</dbReference>
<evidence type="ECO:0000256" key="8">
    <source>
        <dbReference type="ARBA" id="ARBA00022989"/>
    </source>
</evidence>
<dbReference type="CDD" id="cd12793">
    <property type="entry name" value="RasGAP_plexin_B1"/>
    <property type="match status" value="1"/>
</dbReference>
<keyword evidence="13" id="KW-0325">Glycoprotein</keyword>
<dbReference type="Pfam" id="PF08337">
    <property type="entry name" value="Plexin_cytopl"/>
    <property type="match status" value="1"/>
</dbReference>
<evidence type="ECO:0000256" key="13">
    <source>
        <dbReference type="ARBA" id="ARBA00023180"/>
    </source>
</evidence>
<dbReference type="Pfam" id="PF20170">
    <property type="entry name" value="Plexin_RBD"/>
    <property type="match status" value="1"/>
</dbReference>
<dbReference type="Pfam" id="PF01437">
    <property type="entry name" value="PSI"/>
    <property type="match status" value="1"/>
</dbReference>
<comment type="function">
    <text evidence="14">Receptor for SEMA4D. Plays a role in GABAergic synapse development. Mediates SEMA4A- and SEMA4D-dependent inhibitory synapse development. Plays a role in RHOA activation and subsequent changes of the actin cytoskeleton. Plays a role in axon guidance, invasive growth and cell migration.</text>
</comment>
<feature type="compositionally biased region" description="Pro residues" evidence="17">
    <location>
        <begin position="1311"/>
        <end position="1320"/>
    </location>
</feature>
<dbReference type="GO" id="GO:0008360">
    <property type="term" value="P:regulation of cell shape"/>
    <property type="evidence" value="ECO:0007669"/>
    <property type="project" value="UniProtKB-ARBA"/>
</dbReference>
<evidence type="ECO:0000256" key="4">
    <source>
        <dbReference type="ARBA" id="ARBA00022553"/>
    </source>
</evidence>
<dbReference type="SUPFAM" id="SSF103575">
    <property type="entry name" value="Plexin repeat"/>
    <property type="match status" value="1"/>
</dbReference>
<dbReference type="InterPro" id="IPR036352">
    <property type="entry name" value="Semap_dom_sf"/>
</dbReference>
<keyword evidence="4" id="KW-0597">Phosphoprotein</keyword>
<dbReference type="Ensembl" id="ENSAOCT00000064095.1">
    <property type="protein sequence ID" value="ENSAOCP00000035003.1"/>
    <property type="gene ID" value="ENSAOCG00000010053.2"/>
</dbReference>
<dbReference type="InterPro" id="IPR002909">
    <property type="entry name" value="IPT_dom"/>
</dbReference>
<dbReference type="Pfam" id="PF24479">
    <property type="entry name" value="PSI_PlexinA-B"/>
    <property type="match status" value="1"/>
</dbReference>
<dbReference type="Pfam" id="PF17960">
    <property type="entry name" value="TIG_plexin"/>
    <property type="match status" value="1"/>
</dbReference>
<feature type="chain" id="PRO_5043758936" description="Plexin-B1" evidence="19">
    <location>
        <begin position="27"/>
        <end position="2006"/>
    </location>
</feature>
<evidence type="ECO:0000313" key="22">
    <source>
        <dbReference type="Proteomes" id="UP001501940"/>
    </source>
</evidence>
<evidence type="ECO:0000256" key="14">
    <source>
        <dbReference type="ARBA" id="ARBA00057668"/>
    </source>
</evidence>
<dbReference type="CDD" id="cd01180">
    <property type="entry name" value="IPT_plexin_repeat1"/>
    <property type="match status" value="1"/>
</dbReference>
<reference evidence="21 22" key="1">
    <citation type="submission" date="2022-01" db="EMBL/GenBank/DDBJ databases">
        <title>A chromosome-scale genome assembly of the false clownfish, Amphiprion ocellaris.</title>
        <authorList>
            <person name="Ryu T."/>
        </authorList>
    </citation>
    <scope>NUCLEOTIDE SEQUENCE [LARGE SCALE GENOMIC DNA]</scope>
</reference>
<keyword evidence="7" id="KW-0677">Repeat</keyword>
<protein>
    <recommendedName>
        <fullName evidence="15">Plexin-B1</fullName>
    </recommendedName>
</protein>
<evidence type="ECO:0000256" key="10">
    <source>
        <dbReference type="ARBA" id="ARBA00023136"/>
    </source>
</evidence>
<dbReference type="InterPro" id="IPR057533">
    <property type="entry name" value="PSI_Plexin-B"/>
</dbReference>
<evidence type="ECO:0000256" key="5">
    <source>
        <dbReference type="ARBA" id="ARBA00022692"/>
    </source>
</evidence>
<dbReference type="FunFam" id="2.60.40.10:FF:000203">
    <property type="entry name" value="Plexin B2"/>
    <property type="match status" value="1"/>
</dbReference>
<dbReference type="Pfam" id="PF01833">
    <property type="entry name" value="TIG"/>
    <property type="match status" value="2"/>
</dbReference>
<name>A0AAQ5X155_AMPOC</name>
<keyword evidence="22" id="KW-1185">Reference proteome</keyword>
<dbReference type="SUPFAM" id="SSF48350">
    <property type="entry name" value="GTPase activation domain, GAP"/>
    <property type="match status" value="1"/>
</dbReference>
<dbReference type="InterPro" id="IPR014756">
    <property type="entry name" value="Ig_E-set"/>
</dbReference>
<dbReference type="InterPro" id="IPR031148">
    <property type="entry name" value="Plexin"/>
</dbReference>
<dbReference type="Gene3D" id="3.10.20.90">
    <property type="entry name" value="Phosphatidylinositol 3-kinase Catalytic Subunit, Chain A, domain 1"/>
    <property type="match status" value="1"/>
</dbReference>
<dbReference type="GO" id="GO:0007411">
    <property type="term" value="P:axon guidance"/>
    <property type="evidence" value="ECO:0007669"/>
    <property type="project" value="UniProtKB-ARBA"/>
</dbReference>
<dbReference type="SMART" id="SM00630">
    <property type="entry name" value="Sema"/>
    <property type="match status" value="1"/>
</dbReference>
<keyword evidence="12" id="KW-0675">Receptor</keyword>
<proteinExistence type="inferred from homology"/>
<keyword evidence="3" id="KW-1003">Cell membrane</keyword>
<dbReference type="InterPro" id="IPR001627">
    <property type="entry name" value="Semap_dom"/>
</dbReference>
<dbReference type="GeneTree" id="ENSGT01150000286928"/>
<dbReference type="InterPro" id="IPR046800">
    <property type="entry name" value="Plexin_RBD"/>
</dbReference>
<dbReference type="FunFam" id="2.130.10.10:FF:000126">
    <property type="entry name" value="Plexin B1"/>
    <property type="match status" value="1"/>
</dbReference>
<evidence type="ECO:0000256" key="3">
    <source>
        <dbReference type="ARBA" id="ARBA00022475"/>
    </source>
</evidence>
<dbReference type="SMART" id="SM00423">
    <property type="entry name" value="PSI"/>
    <property type="match status" value="3"/>
</dbReference>
<dbReference type="FunFam" id="2.60.40.10:FF:000705">
    <property type="entry name" value="Plexin B1"/>
    <property type="match status" value="1"/>
</dbReference>
<keyword evidence="11" id="KW-1015">Disulfide bond</keyword>
<dbReference type="GO" id="GO:0030334">
    <property type="term" value="P:regulation of cell migration"/>
    <property type="evidence" value="ECO:0007669"/>
    <property type="project" value="TreeGrafter"/>
</dbReference>
<keyword evidence="10 18" id="KW-0472">Membrane</keyword>
<dbReference type="FunFam" id="1.10.506.10:FF:000010">
    <property type="entry name" value="Plexin B1"/>
    <property type="match status" value="1"/>
</dbReference>
<accession>A0AAQ5X155</accession>
<comment type="caution">
    <text evidence="16">Lacks conserved residue(s) required for the propagation of feature annotation.</text>
</comment>
<dbReference type="GO" id="GO:0017154">
    <property type="term" value="F:semaphorin receptor activity"/>
    <property type="evidence" value="ECO:0007669"/>
    <property type="project" value="InterPro"/>
</dbReference>
<evidence type="ECO:0000256" key="9">
    <source>
        <dbReference type="ARBA" id="ARBA00023054"/>
    </source>
</evidence>
<dbReference type="GO" id="GO:0048675">
    <property type="term" value="P:axon extension"/>
    <property type="evidence" value="ECO:0007669"/>
    <property type="project" value="TreeGrafter"/>
</dbReference>
<dbReference type="InterPro" id="IPR002165">
    <property type="entry name" value="Plexin_repeat"/>
</dbReference>
<keyword evidence="5 18" id="KW-0812">Transmembrane</keyword>
<evidence type="ECO:0000256" key="19">
    <source>
        <dbReference type="SAM" id="SignalP"/>
    </source>
</evidence>
<keyword evidence="6 19" id="KW-0732">Signal</keyword>
<dbReference type="InterPro" id="IPR013783">
    <property type="entry name" value="Ig-like_fold"/>
</dbReference>
<evidence type="ECO:0000256" key="2">
    <source>
        <dbReference type="ARBA" id="ARBA00010297"/>
    </source>
</evidence>
<dbReference type="FunFam" id="1.10.506.10:FF:000012">
    <property type="entry name" value="Plexin B1"/>
    <property type="match status" value="1"/>
</dbReference>
<sequence>MPPGMVRRLSVLAVHALLSLLLLAIGWPFTSLPSVVAQASDSSHSDLYPTFIRNDTLFEHLALHPDPSVGRVYVGARDHLFQLDRFLQPELQDDTGPVTDSRECLPPVTESNCPQARETSNHNKLLLVDPYSMELITCGSVNQGICQKRSLDSVDMVLFSTERPVDTQYVAANHPNVSTVGLVVRSHPDRQPVLFVGRGYTSSHPPISTRNLAQDPVFSYEETAKLAVAGRLSEYDHHFVASFAHRHHVYFLFYRRDLKSQSREYRTYISRVCLDDQAYYSYVEVPLTCRSRAGKIYNLLQAVQLGLSKDGGESQGSESLLGVFSTRLASSTRPSEDSALCQFNLEDVDRRINSTRDLCYTQMGKEAGLEAAYIEYEVKSNCANLPENTLDAYPCGSDHTPSPMASRIAVEVETILDSPSARLTAVAVSVRAGHTIAFLGDSRGNLHKVFLGPNGEVEEYSVIPVQVNTAISSDLILDQKEEHLFIMTKNMLQKRPVAECQQHTDCHSCLLAHDPYCGWCVLEGRCVLKSQCSRGNQPGQWLWSFDMEQQCLTVQDLSPSNVSREESRMVSLSIPGLPVLEKGESYSCVFEDSHSPATVTETGVTCHSPDTSRVPMVPPGQDFVTVTLSLRFGDVTVTGRGFTFYDCTAVKQLSGSMPCRGCVLSRWGCNWCVHQHSCTHKPTCDEGVIIYNQHVSPSGRNRDCVQEQVQPSLKHAAVTTSVAVGAAELMPVTVADGLSGDVDTVVPLMIPDSSPPEVLTESTPNVSQEAEGVVKADVPAEGPVQSENDTATFSAATVLSGDGEVNHAPPSYPRLLDTDSELDYQYDSGDEGSYVSWGSSACPCVEKVQGSSLLPVRVERKITLLARNLHLYQDAELDYECVLVIEGQTVVVDAYVETDDINPSNFDITCQLHKYSYSALVEEYNAMVYVKRRDTFHVDSSPDLYVTLYNCSVGRSDCSRCHTADQKYSCVWCGGPQASCLYSDSCSEPVQQTCPAPVIHSIEPLSGLLEGGTTVTISGSNLGQKAEDILHSVLVAGVPCTVIPSMYEVSSRIVCRTKASGGEKTGHVSVEVSGGEFGFSSQTFSYQDPFVMGVSPERGPKAGGTTLTITGRNLLTGRPSDLTVTVGGIPCNIVSEVQSSSVQCVTGSSNKTGDHRVTLHYGGSQRHLNLHGYRYTHNPNITHATPAKSFLDGGRLIYVRGHNLDVVQEPRMVVTVAPFETITQNKRKKRRTRKRRRNVSDPQPFSYEPNPILTPLNQQDPLKAYRYNPGSFIQLEGENLDLAITKDEVVVLVGEGVCAVKTLTRNHLYCEPPPQQPAPGPNGKKREGSDNLPEFTVQMGNLNFSLGKVQYDNLSLSTFPVEAQIGVGVGASIVALIVLIIVLIYRRKSKQALRDYKKVQIQLENLETSVRDRCKKEFTDLMTEMMDMSSDLVGSGIPFLDYRMYAERIFFPGHRESPLRRDLDVQECRRQTVEQGLVQLSNLLNSKLFLTKFIHTLESQRTFSPRDRAYVASLLTVALHGKLEYFTDILKTLLNDLVEQYVAKNPKLMLRRTETVVEKLLTNWMSICLYAFLRDSAGESLYMLFRAIKHQVDKGPVDAVTGKAKYTLNDNRLLREDVEYKTLTLNVLVQGGGVNESQPLPSKVLDCDTITQVKEKLLDQVYKGTSFSHRPHADSLDLEWRSGVAGHLILSDEDLTSVVQGNWKRLNTLQHYKVPDGATVALVPRHTKHIHHDNHDYVAGEKTPMLEDADEGGVRLWHLVKASEEPELPKHRRGSLRERERAKAIPEIYLTRLLSMKGTLQKFVDDLFTVILSTSRPVPLAVKYFFDLLDDQAGHHGISDPETIHIWKTNSLPLRFWINIVKNPQFIFDVQASDHVDAVLSVIAQTFMDSCTIAEHKLGRDSPINKLLYARDIPRYKQMVERYYADIRQTISASDQEMNSALAELSRNYSGELNYLVALHELYKYINKYYDQIITALEEDTTAQKMQLGYRLQQIAAAVENKVTDL</sequence>
<dbReference type="InterPro" id="IPR008936">
    <property type="entry name" value="Rho_GTPase_activation_prot"/>
</dbReference>
<evidence type="ECO:0000256" key="1">
    <source>
        <dbReference type="ARBA" id="ARBA00004251"/>
    </source>
</evidence>
<dbReference type="SUPFAM" id="SSF81296">
    <property type="entry name" value="E set domains"/>
    <property type="match status" value="3"/>
</dbReference>
<dbReference type="GO" id="GO:0005886">
    <property type="term" value="C:plasma membrane"/>
    <property type="evidence" value="ECO:0007669"/>
    <property type="project" value="UniProtKB-SubCell"/>
</dbReference>
<dbReference type="InterPro" id="IPR041019">
    <property type="entry name" value="TIG1_plexin"/>
</dbReference>
<dbReference type="Gene3D" id="2.130.10.10">
    <property type="entry name" value="YVTN repeat-like/Quinoprotein amine dehydrogenase"/>
    <property type="match status" value="1"/>
</dbReference>
<organism evidence="21 22">
    <name type="scientific">Amphiprion ocellaris</name>
    <name type="common">Clown anemonefish</name>
    <dbReference type="NCBI Taxonomy" id="80972"/>
    <lineage>
        <taxon>Eukaryota</taxon>
        <taxon>Metazoa</taxon>
        <taxon>Chordata</taxon>
        <taxon>Craniata</taxon>
        <taxon>Vertebrata</taxon>
        <taxon>Euteleostomi</taxon>
        <taxon>Actinopterygii</taxon>
        <taxon>Neopterygii</taxon>
        <taxon>Teleostei</taxon>
        <taxon>Neoteleostei</taxon>
        <taxon>Acanthomorphata</taxon>
        <taxon>Ovalentaria</taxon>
        <taxon>Pomacentridae</taxon>
        <taxon>Amphiprion</taxon>
    </lineage>
</organism>
<dbReference type="PROSITE" id="PS51004">
    <property type="entry name" value="SEMA"/>
    <property type="match status" value="1"/>
</dbReference>
<evidence type="ECO:0000256" key="6">
    <source>
        <dbReference type="ARBA" id="ARBA00022729"/>
    </source>
</evidence>
<feature type="region of interest" description="Disordered" evidence="17">
    <location>
        <begin position="95"/>
        <end position="117"/>
    </location>
</feature>
<feature type="region of interest" description="Disordered" evidence="17">
    <location>
        <begin position="1310"/>
        <end position="1330"/>
    </location>
</feature>
<feature type="domain" description="Sema" evidence="20">
    <location>
        <begin position="31"/>
        <end position="497"/>
    </location>
</feature>
<evidence type="ECO:0000256" key="12">
    <source>
        <dbReference type="ARBA" id="ARBA00023170"/>
    </source>
</evidence>
<feature type="transmembrane region" description="Helical" evidence="18">
    <location>
        <begin position="1365"/>
        <end position="1385"/>
    </location>
</feature>
<evidence type="ECO:0000256" key="11">
    <source>
        <dbReference type="ARBA" id="ARBA00023157"/>
    </source>
</evidence>
<dbReference type="Proteomes" id="UP001501940">
    <property type="component" value="Chromosome 5"/>
</dbReference>
<dbReference type="SUPFAM" id="SSF101912">
    <property type="entry name" value="Sema domain"/>
    <property type="match status" value="1"/>
</dbReference>
<evidence type="ECO:0000256" key="15">
    <source>
        <dbReference type="ARBA" id="ARBA00070678"/>
    </source>
</evidence>
<evidence type="ECO:0000256" key="16">
    <source>
        <dbReference type="PROSITE-ProRule" id="PRU00352"/>
    </source>
</evidence>
<evidence type="ECO:0000256" key="7">
    <source>
        <dbReference type="ARBA" id="ARBA00022737"/>
    </source>
</evidence>
<dbReference type="GO" id="GO:0007162">
    <property type="term" value="P:negative regulation of cell adhesion"/>
    <property type="evidence" value="ECO:0007669"/>
    <property type="project" value="TreeGrafter"/>
</dbReference>
<dbReference type="PANTHER" id="PTHR22625">
    <property type="entry name" value="PLEXIN"/>
    <property type="match status" value="1"/>
</dbReference>
<dbReference type="Pfam" id="PF01403">
    <property type="entry name" value="Sema"/>
    <property type="match status" value="1"/>
</dbReference>
<reference evidence="21" key="3">
    <citation type="submission" date="2025-09" db="UniProtKB">
        <authorList>
            <consortium name="Ensembl"/>
        </authorList>
    </citation>
    <scope>IDENTIFICATION</scope>
</reference>
<dbReference type="InterPro" id="IPR015943">
    <property type="entry name" value="WD40/YVTN_repeat-like_dom_sf"/>
</dbReference>
<dbReference type="PANTHER" id="PTHR22625:SF36">
    <property type="entry name" value="PLEXIN-B1"/>
    <property type="match status" value="1"/>
</dbReference>
<dbReference type="InterPro" id="IPR016201">
    <property type="entry name" value="PSI"/>
</dbReference>
<dbReference type="GO" id="GO:0050772">
    <property type="term" value="P:positive regulation of axonogenesis"/>
    <property type="evidence" value="ECO:0007669"/>
    <property type="project" value="TreeGrafter"/>
</dbReference>